<comment type="similarity">
    <text evidence="2 7">Belongs to the CobB/CobQ family. CobQ subfamily.</text>
</comment>
<organism evidence="9 10">
    <name type="scientific">Cenarchaeum symbiosum (strain A)</name>
    <dbReference type="NCBI Taxonomy" id="414004"/>
    <lineage>
        <taxon>Archaea</taxon>
        <taxon>Nitrososphaerota</taxon>
        <taxon>Candidatus Cenarchaeales</taxon>
        <taxon>Candidatus Cenarchaeaceae</taxon>
        <taxon>Candidatus Cenarchaeum</taxon>
    </lineage>
</organism>
<dbReference type="NCBIfam" id="NF001989">
    <property type="entry name" value="PRK00784.1"/>
    <property type="match status" value="1"/>
</dbReference>
<dbReference type="STRING" id="414004.CENSYa_1995"/>
<dbReference type="SUPFAM" id="SSF52540">
    <property type="entry name" value="P-loop containing nucleoside triphosphate hydrolases"/>
    <property type="match status" value="1"/>
</dbReference>
<dbReference type="GO" id="GO:0009236">
    <property type="term" value="P:cobalamin biosynthetic process"/>
    <property type="evidence" value="ECO:0007669"/>
    <property type="project" value="UniProtKB-UniRule"/>
</dbReference>
<dbReference type="EMBL" id="DP000238">
    <property type="protein sequence ID" value="ABK78599.1"/>
    <property type="molecule type" value="Genomic_DNA"/>
</dbReference>
<dbReference type="EnsemblBacteria" id="ABK78599">
    <property type="protein sequence ID" value="ABK78599"/>
    <property type="gene ID" value="CENSYa_1995"/>
</dbReference>
<comment type="pathway">
    <text evidence="1 7">Cofactor biosynthesis; adenosylcobalamin biosynthesis.</text>
</comment>
<proteinExistence type="inferred from homology"/>
<comment type="caution">
    <text evidence="7">Lacks conserved residue(s) required for the propagation of feature annotation.</text>
</comment>
<reference evidence="9 10" key="1">
    <citation type="journal article" date="2006" name="Proc. Natl. Acad. Sci. U.S.A.">
        <title>Genomic analysis of the uncultivated marine crenarchaeote Cenarchaeum symbiosum.</title>
        <authorList>
            <person name="Hallam S.J."/>
            <person name="Konstantinidis K.T."/>
            <person name="Putnam N."/>
            <person name="Schleper C."/>
            <person name="Watanabe Y."/>
            <person name="Sugahara J."/>
            <person name="Preston C."/>
            <person name="de la Torre J."/>
            <person name="Richardson P.M."/>
            <person name="DeLong E.F."/>
        </authorList>
    </citation>
    <scope>NUCLEOTIDE SEQUENCE [LARGE SCALE GENOMIC DNA]</scope>
    <source>
        <strain evidence="10">A</strain>
    </source>
</reference>
<dbReference type="Gene3D" id="3.40.50.300">
    <property type="entry name" value="P-loop containing nucleotide triphosphate hydrolases"/>
    <property type="match status" value="1"/>
</dbReference>
<comment type="function">
    <text evidence="6 7">Catalyzes amidations at positions B, D, E, and G on adenosylcobyrinic A,C-diamide. NH(2) groups are provided by glutamine, and one molecule of ATP is hydrogenolyzed for each amidation.</text>
</comment>
<protein>
    <recommendedName>
        <fullName evidence="3 7">Probable cobyric acid synthase</fullName>
    </recommendedName>
</protein>
<dbReference type="Pfam" id="PF01656">
    <property type="entry name" value="CbiA"/>
    <property type="match status" value="1"/>
</dbReference>
<keyword evidence="4 7" id="KW-0169">Cobalamin biosynthesis</keyword>
<dbReference type="GO" id="GO:0016874">
    <property type="term" value="F:ligase activity"/>
    <property type="evidence" value="ECO:0007669"/>
    <property type="project" value="UniProtKB-KW"/>
</dbReference>
<dbReference type="PATRIC" id="fig|414004.10.peg.1827"/>
<sequence length="276" mass="29677">MSSIMVQGTSSGAGKSVLVTALCRIFSDMGLSVAPFKSQNMSNLSYTGDGFEISRAQAIQAVAARAEITPDMNPVLLKPRGGKSTVYLGGRRRGVMDAAEYYRIARRELLPPALSSLARLRREHDVVVIEGAGSPAEINLRGRDITNMAIASRIASPVILITDIERGGSFAALVGTLSLLEERHRELVRGLVFNKFRGDEGILRPGFARLRRITGKRVLGVIPKAKLGIPEEDSLDASPGGTPWDGRPGTLDREIGKLASLVEKSLDMRAIGGMIK</sequence>
<feature type="domain" description="CobQ/CobB/MinD/ParA nucleotide binding" evidence="8">
    <location>
        <begin position="4"/>
        <end position="225"/>
    </location>
</feature>
<dbReference type="HAMAP" id="MF_00028">
    <property type="entry name" value="CobQ"/>
    <property type="match status" value="1"/>
</dbReference>
<evidence type="ECO:0000313" key="10">
    <source>
        <dbReference type="Proteomes" id="UP000000758"/>
    </source>
</evidence>
<dbReference type="InterPro" id="IPR027417">
    <property type="entry name" value="P-loop_NTPase"/>
</dbReference>
<evidence type="ECO:0000256" key="5">
    <source>
        <dbReference type="ARBA" id="ARBA00022962"/>
    </source>
</evidence>
<keyword evidence="5 7" id="KW-0315">Glutamine amidotransferase</keyword>
<evidence type="ECO:0000256" key="3">
    <source>
        <dbReference type="ARBA" id="ARBA00014921"/>
    </source>
</evidence>
<dbReference type="InterPro" id="IPR002586">
    <property type="entry name" value="CobQ/CobB/MinD/ParA_Nub-bd_dom"/>
</dbReference>
<dbReference type="UniPathway" id="UPA00148"/>
<keyword evidence="10" id="KW-1185">Reference proteome</keyword>
<dbReference type="Proteomes" id="UP000000758">
    <property type="component" value="Chromosome"/>
</dbReference>
<evidence type="ECO:0000256" key="4">
    <source>
        <dbReference type="ARBA" id="ARBA00022573"/>
    </source>
</evidence>
<dbReference type="HOGENOM" id="CLU_019250_0_0_2"/>
<dbReference type="PANTHER" id="PTHR21343">
    <property type="entry name" value="DETHIOBIOTIN SYNTHETASE"/>
    <property type="match status" value="1"/>
</dbReference>
<accession>A0RZ32</accession>
<name>A0RZ32_CENSY</name>
<keyword evidence="9" id="KW-0436">Ligase</keyword>
<dbReference type="InterPro" id="IPR004459">
    <property type="entry name" value="CobQ_synth"/>
</dbReference>
<evidence type="ECO:0000256" key="2">
    <source>
        <dbReference type="ARBA" id="ARBA00006205"/>
    </source>
</evidence>
<dbReference type="AlphaFoldDB" id="A0RZ32"/>
<dbReference type="PANTHER" id="PTHR21343:SF1">
    <property type="entry name" value="COBYRIC ACID SYNTHASE"/>
    <property type="match status" value="1"/>
</dbReference>
<evidence type="ECO:0000313" key="9">
    <source>
        <dbReference type="EMBL" id="ABK78599.1"/>
    </source>
</evidence>
<dbReference type="GO" id="GO:0015420">
    <property type="term" value="F:ABC-type vitamin B12 transporter activity"/>
    <property type="evidence" value="ECO:0007669"/>
    <property type="project" value="UniProtKB-UniRule"/>
</dbReference>
<dbReference type="InterPro" id="IPR047045">
    <property type="entry name" value="CobQ_N"/>
</dbReference>
<evidence type="ECO:0000256" key="1">
    <source>
        <dbReference type="ARBA" id="ARBA00004953"/>
    </source>
</evidence>
<evidence type="ECO:0000259" key="8">
    <source>
        <dbReference type="Pfam" id="PF01656"/>
    </source>
</evidence>
<gene>
    <name evidence="7" type="primary">cobQ</name>
    <name evidence="9" type="ordered locus">CENSYa_1995</name>
</gene>
<evidence type="ECO:0000256" key="6">
    <source>
        <dbReference type="ARBA" id="ARBA00025166"/>
    </source>
</evidence>
<evidence type="ECO:0000256" key="7">
    <source>
        <dbReference type="HAMAP-Rule" id="MF_00028"/>
    </source>
</evidence>
<dbReference type="CDD" id="cd05389">
    <property type="entry name" value="CobQ_N"/>
    <property type="match status" value="1"/>
</dbReference>
<dbReference type="KEGG" id="csy:CENSYa_1995"/>